<accession>A0ABN7ASQ7</accession>
<dbReference type="Gene3D" id="2.20.70.10">
    <property type="match status" value="1"/>
</dbReference>
<dbReference type="PANTHER" id="PTHR13482:SF3">
    <property type="entry name" value="MICROPROCESSOR COMPLEX SUBUNIT DGCR8"/>
    <property type="match status" value="1"/>
</dbReference>
<dbReference type="Gene3D" id="3.30.160.20">
    <property type="match status" value="2"/>
</dbReference>
<proteinExistence type="predicted"/>
<dbReference type="Proteomes" id="UP001307889">
    <property type="component" value="Chromosome 4"/>
</dbReference>
<evidence type="ECO:0000313" key="5">
    <source>
        <dbReference type="EMBL" id="BES93931.1"/>
    </source>
</evidence>
<keyword evidence="1" id="KW-0694">RNA-binding</keyword>
<dbReference type="PANTHER" id="PTHR13482">
    <property type="entry name" value="MICRORNA PROCESSOR COMPLEX SUBUNIT DGCR8"/>
    <property type="match status" value="1"/>
</dbReference>
<dbReference type="PROSITE" id="PS50137">
    <property type="entry name" value="DS_RBD"/>
    <property type="match status" value="1"/>
</dbReference>
<dbReference type="InterPro" id="IPR040375">
    <property type="entry name" value="DGCR8"/>
</dbReference>
<evidence type="ECO:0000256" key="2">
    <source>
        <dbReference type="SAM" id="MobiDB-lite"/>
    </source>
</evidence>
<dbReference type="SMART" id="SM00358">
    <property type="entry name" value="DSRM"/>
    <property type="match status" value="2"/>
</dbReference>
<sequence length="625" mass="70796">MDGAINPMDSQDDPVPIEQKANNSTEDTERCPFQFKVPSTDSMDVDVPEQTASRSECPDGDSKPVEAVLRLSPPGPPAEPPADSNENGDANNVEPLRVFHILDEYNNSDNEDEQAEGPEASDSDISDNEIEEMLENSLKEGTQQQNEEKAKKGNAQYTEHKYVSMEELGHNHFDLLPEGWIKIIHKSGMPLYLHKPSRVCTYARPYYLGQGSARRHQVPLSAIPCLQYRRALEEEKIEKEKMETNSENGQLPLRTAKIETAEENKATQSLSAFAIQQYCKSLFRFKTKQRLRFVSWSDRRRYAKAKRVEKQSQRPSFPDDTKLIKFPIQNLDDPDAKPKGEWIMNPNGKSYICILHEYVQHALKKQPTYEFKALENPATPYSATVMINGMRYGYGTGTSKKQAKLAAAQASLEILIPEMREKIKNDGKANKRPADQQGVDEDSLSIFDAIKVEDPRVAEFCAKTTEPSPYAILLTCLQRNFDAKSMPIEYKVNPLPRQANEFIMTVGNHKARVVCKNKKDGKQRASQAILQELHPYIKSWGSLLRLYGNRSMRNVKERKHEEQEITMLQSKASLNSPNYAILDKLKSEMTKLHEESTKRKPIGVFIPPADVPLPSSGTQLNKVDL</sequence>
<evidence type="ECO:0000256" key="1">
    <source>
        <dbReference type="PROSITE-ProRule" id="PRU00266"/>
    </source>
</evidence>
<evidence type="ECO:0000259" key="4">
    <source>
        <dbReference type="PROSITE" id="PS50137"/>
    </source>
</evidence>
<evidence type="ECO:0000313" key="6">
    <source>
        <dbReference type="Proteomes" id="UP001307889"/>
    </source>
</evidence>
<dbReference type="Gene3D" id="3.30.160.590">
    <property type="match status" value="1"/>
</dbReference>
<protein>
    <recommendedName>
        <fullName evidence="7">DRBM domain-containing protein</fullName>
    </recommendedName>
</protein>
<dbReference type="EMBL" id="AP028912">
    <property type="protein sequence ID" value="BES93931.1"/>
    <property type="molecule type" value="Genomic_DNA"/>
</dbReference>
<feature type="domain" description="WW" evidence="3">
    <location>
        <begin position="174"/>
        <end position="207"/>
    </location>
</feature>
<gene>
    <name evidence="5" type="ORF">NTJ_06741</name>
</gene>
<organism evidence="5 6">
    <name type="scientific">Nesidiocoris tenuis</name>
    <dbReference type="NCBI Taxonomy" id="355587"/>
    <lineage>
        <taxon>Eukaryota</taxon>
        <taxon>Metazoa</taxon>
        <taxon>Ecdysozoa</taxon>
        <taxon>Arthropoda</taxon>
        <taxon>Hexapoda</taxon>
        <taxon>Insecta</taxon>
        <taxon>Pterygota</taxon>
        <taxon>Neoptera</taxon>
        <taxon>Paraneoptera</taxon>
        <taxon>Hemiptera</taxon>
        <taxon>Heteroptera</taxon>
        <taxon>Panheteroptera</taxon>
        <taxon>Cimicomorpha</taxon>
        <taxon>Miridae</taxon>
        <taxon>Dicyphina</taxon>
        <taxon>Nesidiocoris</taxon>
    </lineage>
</organism>
<dbReference type="CDD" id="cd19867">
    <property type="entry name" value="DSRM_DGCR8_rpt1"/>
    <property type="match status" value="1"/>
</dbReference>
<reference evidence="5 6" key="1">
    <citation type="submission" date="2023-09" db="EMBL/GenBank/DDBJ databases">
        <title>Nesidiocoris tenuis whole genome shotgun sequence.</title>
        <authorList>
            <person name="Shibata T."/>
            <person name="Shimoda M."/>
            <person name="Kobayashi T."/>
            <person name="Uehara T."/>
        </authorList>
    </citation>
    <scope>NUCLEOTIDE SEQUENCE [LARGE SCALE GENOMIC DNA]</scope>
    <source>
        <strain evidence="5 6">Japan</strain>
    </source>
</reference>
<evidence type="ECO:0000259" key="3">
    <source>
        <dbReference type="PROSITE" id="PS50020"/>
    </source>
</evidence>
<dbReference type="PROSITE" id="PS50020">
    <property type="entry name" value="WW_DOMAIN_2"/>
    <property type="match status" value="1"/>
</dbReference>
<name>A0ABN7ASQ7_9HEMI</name>
<dbReference type="Pfam" id="PF00035">
    <property type="entry name" value="dsrm"/>
    <property type="match status" value="1"/>
</dbReference>
<evidence type="ECO:0008006" key="7">
    <source>
        <dbReference type="Google" id="ProtNLM"/>
    </source>
</evidence>
<dbReference type="InterPro" id="IPR001202">
    <property type="entry name" value="WW_dom"/>
</dbReference>
<feature type="region of interest" description="Disordered" evidence="2">
    <location>
        <begin position="1"/>
        <end position="91"/>
    </location>
</feature>
<feature type="domain" description="DRBM" evidence="4">
    <location>
        <begin position="350"/>
        <end position="417"/>
    </location>
</feature>
<dbReference type="InterPro" id="IPR014720">
    <property type="entry name" value="dsRBD_dom"/>
</dbReference>
<dbReference type="CDD" id="cd19868">
    <property type="entry name" value="DSRM_DGCR8_rpt2"/>
    <property type="match status" value="1"/>
</dbReference>
<dbReference type="SUPFAM" id="SSF54768">
    <property type="entry name" value="dsRNA-binding domain-like"/>
    <property type="match status" value="2"/>
</dbReference>
<keyword evidence="6" id="KW-1185">Reference proteome</keyword>